<protein>
    <submittedName>
        <fullName evidence="2">Uncharacterized protein</fullName>
    </submittedName>
</protein>
<feature type="non-terminal residue" evidence="2">
    <location>
        <position position="123"/>
    </location>
</feature>
<organism evidence="2">
    <name type="scientific">Homalodisca liturata</name>
    <dbReference type="NCBI Taxonomy" id="320908"/>
    <lineage>
        <taxon>Eukaryota</taxon>
        <taxon>Metazoa</taxon>
        <taxon>Ecdysozoa</taxon>
        <taxon>Arthropoda</taxon>
        <taxon>Hexapoda</taxon>
        <taxon>Insecta</taxon>
        <taxon>Pterygota</taxon>
        <taxon>Neoptera</taxon>
        <taxon>Paraneoptera</taxon>
        <taxon>Hemiptera</taxon>
        <taxon>Auchenorrhyncha</taxon>
        <taxon>Membracoidea</taxon>
        <taxon>Cicadellidae</taxon>
        <taxon>Cicadellinae</taxon>
        <taxon>Proconiini</taxon>
        <taxon>Homalodisca</taxon>
    </lineage>
</organism>
<evidence type="ECO:0000313" key="2">
    <source>
        <dbReference type="EMBL" id="JAS85614.1"/>
    </source>
</evidence>
<sequence length="123" mass="14172">GKPTKESLKKGSVKSAKTGKTGKQKEAKGKMKAVSKREQLRTLLQCKEKSLFLSDHNLAIIILKKMMTKVPHLKRLYPFRFEDDFRLVFQDYVGEVEVLDKWVVLVRCVMNLHSTEKVPCSLH</sequence>
<proteinExistence type="predicted"/>
<dbReference type="EMBL" id="GECU01022092">
    <property type="protein sequence ID" value="JAS85614.1"/>
    <property type="molecule type" value="Transcribed_RNA"/>
</dbReference>
<reference evidence="2" key="1">
    <citation type="submission" date="2015-11" db="EMBL/GenBank/DDBJ databases">
        <title>De novo transcriptome assembly of four potential Pierce s Disease insect vectors from Arizona vineyards.</title>
        <authorList>
            <person name="Tassone E.E."/>
        </authorList>
    </citation>
    <scope>NUCLEOTIDE SEQUENCE</scope>
</reference>
<accession>A0A1B6IFB0</accession>
<evidence type="ECO:0000256" key="1">
    <source>
        <dbReference type="SAM" id="MobiDB-lite"/>
    </source>
</evidence>
<feature type="non-terminal residue" evidence="2">
    <location>
        <position position="1"/>
    </location>
</feature>
<name>A0A1B6IFB0_9HEMI</name>
<feature type="region of interest" description="Disordered" evidence="1">
    <location>
        <begin position="1"/>
        <end position="33"/>
    </location>
</feature>
<dbReference type="AlphaFoldDB" id="A0A1B6IFB0"/>
<gene>
    <name evidence="2" type="ORF">g.2409</name>
</gene>
<feature type="compositionally biased region" description="Basic and acidic residues" evidence="1">
    <location>
        <begin position="23"/>
        <end position="33"/>
    </location>
</feature>